<dbReference type="InterPro" id="IPR014857">
    <property type="entry name" value="Nse1_RING_C4HC3-type"/>
</dbReference>
<dbReference type="CDD" id="cd16493">
    <property type="entry name" value="RING-CH-C4HC3_NSE1"/>
    <property type="match status" value="1"/>
</dbReference>
<evidence type="ECO:0000256" key="14">
    <source>
        <dbReference type="ARBA" id="ARBA00023242"/>
    </source>
</evidence>
<evidence type="ECO:0000256" key="13">
    <source>
        <dbReference type="ARBA" id="ARBA00023204"/>
    </source>
</evidence>
<evidence type="ECO:0000256" key="6">
    <source>
        <dbReference type="ARBA" id="ARBA00022679"/>
    </source>
</evidence>
<evidence type="ECO:0000313" key="18">
    <source>
        <dbReference type="EMBL" id="KAG0467402.1"/>
    </source>
</evidence>
<organism evidence="18 19">
    <name type="scientific">Vanilla planifolia</name>
    <name type="common">Vanilla</name>
    <dbReference type="NCBI Taxonomy" id="51239"/>
    <lineage>
        <taxon>Eukaryota</taxon>
        <taxon>Viridiplantae</taxon>
        <taxon>Streptophyta</taxon>
        <taxon>Embryophyta</taxon>
        <taxon>Tracheophyta</taxon>
        <taxon>Spermatophyta</taxon>
        <taxon>Magnoliopsida</taxon>
        <taxon>Liliopsida</taxon>
        <taxon>Asparagales</taxon>
        <taxon>Orchidaceae</taxon>
        <taxon>Vanilloideae</taxon>
        <taxon>Vanilleae</taxon>
        <taxon>Vanilla</taxon>
    </lineage>
</organism>
<dbReference type="InterPro" id="IPR011513">
    <property type="entry name" value="Nse1"/>
</dbReference>
<keyword evidence="19" id="KW-1185">Reference proteome</keyword>
<dbReference type="Proteomes" id="UP000636800">
    <property type="component" value="Unassembled WGS sequence"/>
</dbReference>
<evidence type="ECO:0000256" key="10">
    <source>
        <dbReference type="ARBA" id="ARBA00022786"/>
    </source>
</evidence>
<keyword evidence="13 15" id="KW-0234">DNA repair</keyword>
<evidence type="ECO:0000256" key="1">
    <source>
        <dbReference type="ARBA" id="ARBA00000900"/>
    </source>
</evidence>
<gene>
    <name evidence="18" type="ORF">HPP92_018982</name>
</gene>
<dbReference type="GO" id="GO:0008270">
    <property type="term" value="F:zinc ion binding"/>
    <property type="evidence" value="ECO:0007669"/>
    <property type="project" value="UniProtKB-KW"/>
</dbReference>
<dbReference type="GO" id="GO:0061630">
    <property type="term" value="F:ubiquitin protein ligase activity"/>
    <property type="evidence" value="ECO:0007669"/>
    <property type="project" value="UniProtKB-EC"/>
</dbReference>
<dbReference type="Gene3D" id="3.90.1150.220">
    <property type="match status" value="1"/>
</dbReference>
<evidence type="ECO:0000259" key="17">
    <source>
        <dbReference type="Pfam" id="PF08746"/>
    </source>
</evidence>
<keyword evidence="6 15" id="KW-0808">Transferase</keyword>
<evidence type="ECO:0000256" key="12">
    <source>
        <dbReference type="ARBA" id="ARBA00023172"/>
    </source>
</evidence>
<feature type="region of interest" description="Disordered" evidence="16">
    <location>
        <begin position="257"/>
        <end position="336"/>
    </location>
</feature>
<keyword evidence="12 15" id="KW-0233">DNA recombination</keyword>
<dbReference type="Gene3D" id="1.10.10.10">
    <property type="entry name" value="Winged helix-like DNA-binding domain superfamily/Winged helix DNA-binding domain"/>
    <property type="match status" value="1"/>
</dbReference>
<dbReference type="EC" id="2.3.2.27" evidence="4 15"/>
<sequence>MSQLGWKHHTLIQALLSRGPLKEMEFCTIFAEITGKNPATNKQLFNDCLLKINKELDFVQFELRAFMDQYDGNIYYGIVNNVADDQSKLGTKYSPAQIAFYKAIIEAIVLDGTKNGCITNIEALNVHLEDQAAGKALQDNQSCIPAAFKSFSISQKEKALNQLIKDRWLSSTSDGLVGLGIRSFLDLRSWFRNNEVVSCEVCNEAAIKAENCPNKGCSIRMHSYCLKKKFYQRKVARICPGCGTSWDPSDCFIEEEEAAEEPSQSNETTEASAKVKKRTRSYKIERDANELNQAPLLPPLGKRLRSCKAETRNKEPSSSSPVRPLGIQRARRSTRG</sequence>
<dbReference type="GO" id="GO:0005634">
    <property type="term" value="C:nucleus"/>
    <property type="evidence" value="ECO:0007669"/>
    <property type="project" value="UniProtKB-SubCell"/>
</dbReference>
<dbReference type="EMBL" id="JADCNL010000009">
    <property type="protein sequence ID" value="KAG0467402.1"/>
    <property type="molecule type" value="Genomic_DNA"/>
</dbReference>
<evidence type="ECO:0000256" key="15">
    <source>
        <dbReference type="RuleBase" id="RU368018"/>
    </source>
</evidence>
<evidence type="ECO:0000256" key="2">
    <source>
        <dbReference type="ARBA" id="ARBA00004123"/>
    </source>
</evidence>
<dbReference type="GO" id="GO:0030915">
    <property type="term" value="C:Smc5-Smc6 complex"/>
    <property type="evidence" value="ECO:0007669"/>
    <property type="project" value="UniProtKB-UniRule"/>
</dbReference>
<dbReference type="GO" id="GO:0000724">
    <property type="term" value="P:double-strand break repair via homologous recombination"/>
    <property type="evidence" value="ECO:0007669"/>
    <property type="project" value="TreeGrafter"/>
</dbReference>
<keyword evidence="11 15" id="KW-0862">Zinc</keyword>
<comment type="caution">
    <text evidence="18">The sequence shown here is derived from an EMBL/GenBank/DDBJ whole genome shotgun (WGS) entry which is preliminary data.</text>
</comment>
<evidence type="ECO:0000256" key="3">
    <source>
        <dbReference type="ARBA" id="ARBA00010258"/>
    </source>
</evidence>
<evidence type="ECO:0000313" key="19">
    <source>
        <dbReference type="Proteomes" id="UP000636800"/>
    </source>
</evidence>
<dbReference type="PANTHER" id="PTHR20973:SF0">
    <property type="entry name" value="NON-STRUCTURAL MAINTENANCE OF CHROMOSOMES ELEMENT 1 HOMOLOG"/>
    <property type="match status" value="1"/>
</dbReference>
<comment type="similarity">
    <text evidence="3 15">Belongs to the NSE1 family.</text>
</comment>
<reference evidence="18 19" key="1">
    <citation type="journal article" date="2020" name="Nat. Food">
        <title>A phased Vanilla planifolia genome enables genetic improvement of flavour and production.</title>
        <authorList>
            <person name="Hasing T."/>
            <person name="Tang H."/>
            <person name="Brym M."/>
            <person name="Khazi F."/>
            <person name="Huang T."/>
            <person name="Chambers A.H."/>
        </authorList>
    </citation>
    <scope>NUCLEOTIDE SEQUENCE [LARGE SCALE GENOMIC DNA]</scope>
    <source>
        <tissue evidence="18">Leaf</tissue>
    </source>
</reference>
<keyword evidence="10 15" id="KW-0833">Ubl conjugation pathway</keyword>
<evidence type="ECO:0000256" key="16">
    <source>
        <dbReference type="SAM" id="MobiDB-lite"/>
    </source>
</evidence>
<name>A0A835QDZ0_VANPL</name>
<evidence type="ECO:0000256" key="8">
    <source>
        <dbReference type="ARBA" id="ARBA00022763"/>
    </source>
</evidence>
<comment type="subcellular location">
    <subcellularLocation>
        <location evidence="2 15">Nucleus</location>
    </subcellularLocation>
</comment>
<evidence type="ECO:0000256" key="5">
    <source>
        <dbReference type="ARBA" id="ARBA00019422"/>
    </source>
</evidence>
<dbReference type="Gene3D" id="3.30.40.10">
    <property type="entry name" value="Zinc/RING finger domain, C3HC4 (zinc finger)"/>
    <property type="match status" value="1"/>
</dbReference>
<comment type="catalytic activity">
    <reaction evidence="1 15">
        <text>S-ubiquitinyl-[E2 ubiquitin-conjugating enzyme]-L-cysteine + [acceptor protein]-L-lysine = [E2 ubiquitin-conjugating enzyme]-L-cysteine + N(6)-ubiquitinyl-[acceptor protein]-L-lysine.</text>
        <dbReference type="EC" id="2.3.2.27"/>
    </reaction>
</comment>
<keyword evidence="14 15" id="KW-0539">Nucleus</keyword>
<evidence type="ECO:0000256" key="11">
    <source>
        <dbReference type="ARBA" id="ARBA00022833"/>
    </source>
</evidence>
<accession>A0A835QDZ0</accession>
<dbReference type="Pfam" id="PF07574">
    <property type="entry name" value="SMC_Nse1"/>
    <property type="match status" value="1"/>
</dbReference>
<evidence type="ECO:0000256" key="4">
    <source>
        <dbReference type="ARBA" id="ARBA00012483"/>
    </source>
</evidence>
<keyword evidence="7 15" id="KW-0479">Metal-binding</keyword>
<dbReference type="OrthoDB" id="778586at2759"/>
<dbReference type="InterPro" id="IPR036388">
    <property type="entry name" value="WH-like_DNA-bd_sf"/>
</dbReference>
<feature type="compositionally biased region" description="Polar residues" evidence="16">
    <location>
        <begin position="262"/>
        <end position="271"/>
    </location>
</feature>
<protein>
    <recommendedName>
        <fullName evidence="5 15">Non-structural maintenance of chromosomes element 1 homolog</fullName>
        <ecNumber evidence="4 15">2.3.2.27</ecNumber>
    </recommendedName>
</protein>
<evidence type="ECO:0000256" key="9">
    <source>
        <dbReference type="ARBA" id="ARBA00022771"/>
    </source>
</evidence>
<dbReference type="FunFam" id="3.90.1150.220:FF:000002">
    <property type="entry name" value="Non-structural maintenance of chromosomes element 1"/>
    <property type="match status" value="1"/>
</dbReference>
<keyword evidence="8 15" id="KW-0227">DNA damage</keyword>
<dbReference type="PANTHER" id="PTHR20973">
    <property type="entry name" value="NON-SMC ELEMENT 1-RELATED"/>
    <property type="match status" value="1"/>
</dbReference>
<keyword evidence="9 15" id="KW-0863">Zinc-finger</keyword>
<dbReference type="Pfam" id="PF08746">
    <property type="entry name" value="zf-RING-like"/>
    <property type="match status" value="1"/>
</dbReference>
<feature type="domain" description="Non-structural maintenance of chromosomes element 1 RING C4HC3-type" evidence="17">
    <location>
        <begin position="199"/>
        <end position="242"/>
    </location>
</feature>
<dbReference type="AlphaFoldDB" id="A0A835QDZ0"/>
<dbReference type="InterPro" id="IPR013083">
    <property type="entry name" value="Znf_RING/FYVE/PHD"/>
</dbReference>
<evidence type="ECO:0000256" key="7">
    <source>
        <dbReference type="ARBA" id="ARBA00022723"/>
    </source>
</evidence>
<proteinExistence type="inferred from homology"/>
<comment type="subunit">
    <text evidence="15">Component of the Smc5-Smc6 complex.</text>
</comment>